<feature type="transmembrane region" description="Helical" evidence="1">
    <location>
        <begin position="381"/>
        <end position="404"/>
    </location>
</feature>
<dbReference type="InterPro" id="IPR005230">
    <property type="entry name" value="TraB_bac"/>
</dbReference>
<protein>
    <submittedName>
        <fullName evidence="2">TraB/GumN family protein</fullName>
    </submittedName>
</protein>
<dbReference type="KEGG" id="tbv:H9L17_01345"/>
<dbReference type="InterPro" id="IPR046345">
    <property type="entry name" value="TraB_PrgY-like"/>
</dbReference>
<reference evidence="2 3" key="1">
    <citation type="submission" date="2020-08" db="EMBL/GenBank/DDBJ databases">
        <title>Genome sequence of Thermomonas brevis KACC 16975T.</title>
        <authorList>
            <person name="Hyun D.-W."/>
            <person name="Bae J.-W."/>
        </authorList>
    </citation>
    <scope>NUCLEOTIDE SEQUENCE [LARGE SCALE GENOMIC DNA]</scope>
    <source>
        <strain evidence="2 3">KACC 16975</strain>
    </source>
</reference>
<keyword evidence="1" id="KW-0472">Membrane</keyword>
<dbReference type="RefSeq" id="WP_187570601.1">
    <property type="nucleotide sequence ID" value="NZ_CP060711.1"/>
</dbReference>
<name>A0A7G9QU28_9GAMM</name>
<sequence>MTDPTLPADAPLNGGGYAGQPVVEVERDGVHYTLLGTAHVSKASIEAVNAAIDSGRFDAVAVELDEQRHKALTNPDALAQLDLVKVIRERKVAPFAANLALAAYQRRLAEQLGIEPGAELKAAATEATARGLSMQLIDRDVGITFRRILQGLSWWDRAKLIGSVAGGLFASEDVSEDDIERLKEGDMLESSFGEFARETPSLYASLIDERDRYMAAKLRERSDGAKRVLAVVGAGHLKGMAKYLAEETRAPETLTAELAHVESKRNIPWITLTLMLLICGGIAWGYFHGGRELGRDLLLQWFAWTGGLAALGALLARGHVLSILAAAIAAPLKPFRPGLPPGMFSALVEVHLRKPAYPDFLALRDDAQTLGGWYRNRVCRVVLVFLLTNLGSMIGVWISGASILGRLMH</sequence>
<dbReference type="InterPro" id="IPR002816">
    <property type="entry name" value="TraB/PrgY/GumN_fam"/>
</dbReference>
<dbReference type="PANTHER" id="PTHR21530">
    <property type="entry name" value="PHEROMONE SHUTDOWN PROTEIN"/>
    <property type="match status" value="1"/>
</dbReference>
<keyword evidence="3" id="KW-1185">Reference proteome</keyword>
<evidence type="ECO:0000313" key="2">
    <source>
        <dbReference type="EMBL" id="QNN46853.1"/>
    </source>
</evidence>
<dbReference type="Pfam" id="PF01963">
    <property type="entry name" value="TraB_PrgY_gumN"/>
    <property type="match status" value="1"/>
</dbReference>
<accession>A0A7G9QU28</accession>
<organism evidence="2 3">
    <name type="scientific">Thermomonas brevis</name>
    <dbReference type="NCBI Taxonomy" id="215691"/>
    <lineage>
        <taxon>Bacteria</taxon>
        <taxon>Pseudomonadati</taxon>
        <taxon>Pseudomonadota</taxon>
        <taxon>Gammaproteobacteria</taxon>
        <taxon>Lysobacterales</taxon>
        <taxon>Lysobacteraceae</taxon>
        <taxon>Thermomonas</taxon>
    </lineage>
</organism>
<proteinExistence type="predicted"/>
<dbReference type="Proteomes" id="UP000515977">
    <property type="component" value="Chromosome"/>
</dbReference>
<dbReference type="CDD" id="cd14726">
    <property type="entry name" value="TraB_PrgY-like"/>
    <property type="match status" value="1"/>
</dbReference>
<keyword evidence="1" id="KW-0812">Transmembrane</keyword>
<keyword evidence="1" id="KW-1133">Transmembrane helix</keyword>
<evidence type="ECO:0000256" key="1">
    <source>
        <dbReference type="SAM" id="Phobius"/>
    </source>
</evidence>
<feature type="transmembrane region" description="Helical" evidence="1">
    <location>
        <begin position="307"/>
        <end position="330"/>
    </location>
</feature>
<dbReference type="NCBIfam" id="TIGR00261">
    <property type="entry name" value="traB"/>
    <property type="match status" value="1"/>
</dbReference>
<gene>
    <name evidence="2" type="ORF">H9L17_01345</name>
</gene>
<dbReference type="AlphaFoldDB" id="A0A7G9QU28"/>
<evidence type="ECO:0000313" key="3">
    <source>
        <dbReference type="Proteomes" id="UP000515977"/>
    </source>
</evidence>
<feature type="transmembrane region" description="Helical" evidence="1">
    <location>
        <begin position="267"/>
        <end position="287"/>
    </location>
</feature>
<dbReference type="EMBL" id="CP060711">
    <property type="protein sequence ID" value="QNN46853.1"/>
    <property type="molecule type" value="Genomic_DNA"/>
</dbReference>
<dbReference type="PANTHER" id="PTHR21530:SF7">
    <property type="entry name" value="TRAB DOMAIN-CONTAINING PROTEIN"/>
    <property type="match status" value="1"/>
</dbReference>